<dbReference type="Pfam" id="PF05974">
    <property type="entry name" value="DUF892"/>
    <property type="match status" value="1"/>
</dbReference>
<dbReference type="PANTHER" id="PTHR30565:SF9">
    <property type="entry name" value="PROTEIN YCIF"/>
    <property type="match status" value="1"/>
</dbReference>
<sequence>MGNSVPVAMTAIDMDGAFRRGFFDCSSLESKWRMKHPTHYPSDRMFCHVDQRECGGKTMFEHFTTPDEILHYRLGAALTMEYDALEMIAAMEKGAMRSDLRELLHEHTHETRQQIEFLQRCYSMLGVDVHQTPSPTSKGLAKESNAFMAKTDSTLVDAVILAGVLEVDHYASAVYETLVIQAKALGAAGVVELLTQTLAQKKATIEKILVASETIAHADATDHADGDTRPQSGVQVPPYLPPSMI</sequence>
<dbReference type="AlphaFoldDB" id="A0A2S3ZTB8"/>
<protein>
    <submittedName>
        <fullName evidence="2">Uncharacterized protein</fullName>
    </submittedName>
</protein>
<dbReference type="Gene3D" id="1.20.1260.10">
    <property type="match status" value="1"/>
</dbReference>
<evidence type="ECO:0000313" key="2">
    <source>
        <dbReference type="EMBL" id="POH72413.1"/>
    </source>
</evidence>
<dbReference type="InterPro" id="IPR010287">
    <property type="entry name" value="DUF892_YciF-like"/>
</dbReference>
<dbReference type="EMBL" id="PPXC01000014">
    <property type="protein sequence ID" value="POH72413.1"/>
    <property type="molecule type" value="Genomic_DNA"/>
</dbReference>
<dbReference type="InterPro" id="IPR047114">
    <property type="entry name" value="YciF"/>
</dbReference>
<name>A0A2S3ZTB8_ARTGL</name>
<dbReference type="InterPro" id="IPR012347">
    <property type="entry name" value="Ferritin-like"/>
</dbReference>
<organism evidence="2 3">
    <name type="scientific">Arthrobacter glacialis</name>
    <dbReference type="NCBI Taxonomy" id="1664"/>
    <lineage>
        <taxon>Bacteria</taxon>
        <taxon>Bacillati</taxon>
        <taxon>Actinomycetota</taxon>
        <taxon>Actinomycetes</taxon>
        <taxon>Micrococcales</taxon>
        <taxon>Micrococcaceae</taxon>
        <taxon>Arthrobacter</taxon>
    </lineage>
</organism>
<dbReference type="InterPro" id="IPR009078">
    <property type="entry name" value="Ferritin-like_SF"/>
</dbReference>
<proteinExistence type="predicted"/>
<comment type="caution">
    <text evidence="2">The sequence shown here is derived from an EMBL/GenBank/DDBJ whole genome shotgun (WGS) entry which is preliminary data.</text>
</comment>
<dbReference type="PANTHER" id="PTHR30565">
    <property type="entry name" value="PROTEIN YCIF"/>
    <property type="match status" value="1"/>
</dbReference>
<accession>A0A2S3ZTB8</accession>
<evidence type="ECO:0000256" key="1">
    <source>
        <dbReference type="SAM" id="MobiDB-lite"/>
    </source>
</evidence>
<feature type="region of interest" description="Disordered" evidence="1">
    <location>
        <begin position="220"/>
        <end position="245"/>
    </location>
</feature>
<keyword evidence="3" id="KW-1185">Reference proteome</keyword>
<reference evidence="2 3" key="1">
    <citation type="submission" date="2018-01" db="EMBL/GenBank/DDBJ databases">
        <title>Arthrobacter sp. nov., from glaciers in China.</title>
        <authorList>
            <person name="Liu Q."/>
            <person name="Xin Y.-H."/>
        </authorList>
    </citation>
    <scope>NUCLEOTIDE SEQUENCE [LARGE SCALE GENOMIC DNA]</scope>
    <source>
        <strain evidence="2 3">HLT2-12-2</strain>
    </source>
</reference>
<gene>
    <name evidence="2" type="ORF">CVS27_16145</name>
</gene>
<dbReference type="Proteomes" id="UP000237061">
    <property type="component" value="Unassembled WGS sequence"/>
</dbReference>
<dbReference type="SUPFAM" id="SSF47240">
    <property type="entry name" value="Ferritin-like"/>
    <property type="match status" value="1"/>
</dbReference>
<evidence type="ECO:0000313" key="3">
    <source>
        <dbReference type="Proteomes" id="UP000237061"/>
    </source>
</evidence>